<dbReference type="EnsemblMetazoa" id="XM_014391618.1">
    <property type="protein sequence ID" value="XP_014247104.1"/>
    <property type="gene ID" value="LOC106665294"/>
</dbReference>
<evidence type="ECO:0000313" key="2">
    <source>
        <dbReference type="Proteomes" id="UP000494040"/>
    </source>
</evidence>
<gene>
    <name evidence="1" type="primary">106665294</name>
</gene>
<proteinExistence type="predicted"/>
<dbReference type="Proteomes" id="UP000494040">
    <property type="component" value="Unassembled WGS sequence"/>
</dbReference>
<accession>A0A8I6RLE6</accession>
<keyword evidence="2" id="KW-1185">Reference proteome</keyword>
<evidence type="ECO:0000313" key="1">
    <source>
        <dbReference type="EnsemblMetazoa" id="XP_014247104.1"/>
    </source>
</evidence>
<protein>
    <submittedName>
        <fullName evidence="1">Uncharacterized protein</fullName>
    </submittedName>
</protein>
<dbReference type="KEGG" id="clec:106665294"/>
<dbReference type="OrthoDB" id="6607622at2759"/>
<organism evidence="1 2">
    <name type="scientific">Cimex lectularius</name>
    <name type="common">Bed bug</name>
    <name type="synonym">Acanthia lectularia</name>
    <dbReference type="NCBI Taxonomy" id="79782"/>
    <lineage>
        <taxon>Eukaryota</taxon>
        <taxon>Metazoa</taxon>
        <taxon>Ecdysozoa</taxon>
        <taxon>Arthropoda</taxon>
        <taxon>Hexapoda</taxon>
        <taxon>Insecta</taxon>
        <taxon>Pterygota</taxon>
        <taxon>Neoptera</taxon>
        <taxon>Paraneoptera</taxon>
        <taxon>Hemiptera</taxon>
        <taxon>Heteroptera</taxon>
        <taxon>Panheteroptera</taxon>
        <taxon>Cimicomorpha</taxon>
        <taxon>Cimicidae</taxon>
        <taxon>Cimex</taxon>
    </lineage>
</organism>
<name>A0A8I6RLE6_CIMLE</name>
<sequence length="169" mass="19589">MGDICSPQNENALSRLDNIIRSLESQYDTVPRLNWPECPADDAPPKRMVEHPYFKDVWFRAEPMVKSDDVKVTVDGRQAEYRRSRYYEFQEPPLGIPPWYKPRSKSVEIRGGVVMNGCDCWKKNGLQDDCHRWDCARPECLTRPLPECPPGNCPPITGVRKMNAYMMHC</sequence>
<dbReference type="AlphaFoldDB" id="A0A8I6RLE6"/>
<reference evidence="1" key="1">
    <citation type="submission" date="2022-01" db="UniProtKB">
        <authorList>
            <consortium name="EnsemblMetazoa"/>
        </authorList>
    </citation>
    <scope>IDENTIFICATION</scope>
</reference>